<dbReference type="GO" id="GO:0000127">
    <property type="term" value="C:transcription factor TFIIIC complex"/>
    <property type="evidence" value="ECO:0007669"/>
    <property type="project" value="InterPro"/>
</dbReference>
<dbReference type="GO" id="GO:0003677">
    <property type="term" value="F:DNA binding"/>
    <property type="evidence" value="ECO:0007669"/>
    <property type="project" value="InterPro"/>
</dbReference>
<protein>
    <submittedName>
        <fullName evidence="1">Uncharacterized protein</fullName>
    </submittedName>
</protein>
<name>A0A1Y3ECC2_9BILA</name>
<comment type="caution">
    <text evidence="1">The sequence shown here is derived from an EMBL/GenBank/DDBJ whole genome shotgun (WGS) entry which is preliminary data.</text>
</comment>
<evidence type="ECO:0000313" key="2">
    <source>
        <dbReference type="Proteomes" id="UP000243006"/>
    </source>
</evidence>
<dbReference type="PANTHER" id="PTHR15180:SF1">
    <property type="entry name" value="GENERAL TRANSCRIPTION FACTOR 3C POLYPEPTIDE 1"/>
    <property type="match status" value="1"/>
</dbReference>
<accession>A0A1Y3ECC2</accession>
<organism evidence="1 2">
    <name type="scientific">Trichinella nativa</name>
    <dbReference type="NCBI Taxonomy" id="6335"/>
    <lineage>
        <taxon>Eukaryota</taxon>
        <taxon>Metazoa</taxon>
        <taxon>Ecdysozoa</taxon>
        <taxon>Nematoda</taxon>
        <taxon>Enoplea</taxon>
        <taxon>Dorylaimia</taxon>
        <taxon>Trichinellida</taxon>
        <taxon>Trichinellidae</taxon>
        <taxon>Trichinella</taxon>
    </lineage>
</organism>
<sequence>MPVTRYVEYRHDFDELDDLYLYWVHLRSIVLSTPLGFKAMRNKRQKVTALKTNELLNILPRSTLEETMPIVKKPIGPRIGSAGFIPQLFLHRHSQWVISTINGCGQYVYNHIATLLRKYTTTIIDCVQFFNRTYNLEYIQMKSYKGVVRRRSAKYFSPHNIIRRICFYMSGIKKRNRKGVAVRGQQRRIRQVRLDYGKADFSTEEWTLILLIRSLNTFFTPVGKNVGDIETACELMRHYLPSALCLSLNANSKYEQLLNIYRSFPDEVVTDVPSRLRNDDIITVINAKKLRDLNKNEGGLSNQQYVKNMYFNMEFSNSFRKLLPNCSISSIFEDSLKMHKEILADTETYHEVMTDSVGHLLAIAGLACQEKIMFDVVMRREQMTLTNHDYSPDVEKMPICIPDEDWDDDINDNKSKRKCLKIVDTVEQSLPDLLASESNTRSTNRIVLLALRKARLISLGNCDLRSLNTKVQELRLKFSDVYVYLDKSKLSYEQARSSLYSRGKMKLALENVAKVFSLDTTEHRLTNNTAVKLFEKISKLGYSGIKLSEAQTLVEECSKNEEALKLLLKKRMIFIAGLNVPRFVSRKCIKPWGVHTFYDFHSTDAENSFVKTQKTPVDSDENDDSRINTFMMPRLWLMPDGELNWPVLRWCCEVIYLHILRSPGLTEESNSVQVISLEPTPNGQDILYKTFENIPLPECMKQQELTTNVDFSDDE</sequence>
<dbReference type="EMBL" id="LVZM01017257">
    <property type="protein sequence ID" value="OUC42655.1"/>
    <property type="molecule type" value="Genomic_DNA"/>
</dbReference>
<dbReference type="GO" id="GO:0006384">
    <property type="term" value="P:transcription initiation at RNA polymerase III promoter"/>
    <property type="evidence" value="ECO:0007669"/>
    <property type="project" value="InterPro"/>
</dbReference>
<dbReference type="InterPro" id="IPR044210">
    <property type="entry name" value="Tfc3-like"/>
</dbReference>
<gene>
    <name evidence="1" type="ORF">D917_02753</name>
</gene>
<dbReference type="GO" id="GO:0042791">
    <property type="term" value="P:5S class rRNA transcription by RNA polymerase III"/>
    <property type="evidence" value="ECO:0007669"/>
    <property type="project" value="TreeGrafter"/>
</dbReference>
<dbReference type="PANTHER" id="PTHR15180">
    <property type="entry name" value="GENERAL TRANSCRIPTION FACTOR 3C POLYPEPTIDE 1"/>
    <property type="match status" value="1"/>
</dbReference>
<reference evidence="1 2" key="1">
    <citation type="submission" date="2015-04" db="EMBL/GenBank/DDBJ databases">
        <title>Draft genome of the roundworm Trichinella nativa.</title>
        <authorList>
            <person name="Mitreva M."/>
        </authorList>
    </citation>
    <scope>NUCLEOTIDE SEQUENCE [LARGE SCALE GENOMIC DNA]</scope>
    <source>
        <strain evidence="1 2">ISS45</strain>
    </source>
</reference>
<dbReference type="AlphaFoldDB" id="A0A1Y3ECC2"/>
<proteinExistence type="predicted"/>
<evidence type="ECO:0000313" key="1">
    <source>
        <dbReference type="EMBL" id="OUC42655.1"/>
    </source>
</evidence>
<dbReference type="Proteomes" id="UP000243006">
    <property type="component" value="Unassembled WGS sequence"/>
</dbReference>